<name>A0ABW1ZBJ5_9BACT</name>
<keyword evidence="3" id="KW-1185">Reference proteome</keyword>
<organism evidence="2 3">
    <name type="scientific">Granulicella cerasi</name>
    <dbReference type="NCBI Taxonomy" id="741063"/>
    <lineage>
        <taxon>Bacteria</taxon>
        <taxon>Pseudomonadati</taxon>
        <taxon>Acidobacteriota</taxon>
        <taxon>Terriglobia</taxon>
        <taxon>Terriglobales</taxon>
        <taxon>Acidobacteriaceae</taxon>
        <taxon>Granulicella</taxon>
    </lineage>
</organism>
<accession>A0ABW1ZBJ5</accession>
<feature type="compositionally biased region" description="Polar residues" evidence="1">
    <location>
        <begin position="29"/>
        <end position="41"/>
    </location>
</feature>
<comment type="caution">
    <text evidence="2">The sequence shown here is derived from an EMBL/GenBank/DDBJ whole genome shotgun (WGS) entry which is preliminary data.</text>
</comment>
<reference evidence="3" key="1">
    <citation type="journal article" date="2019" name="Int. J. Syst. Evol. Microbiol.">
        <title>The Global Catalogue of Microorganisms (GCM) 10K type strain sequencing project: providing services to taxonomists for standard genome sequencing and annotation.</title>
        <authorList>
            <consortium name="The Broad Institute Genomics Platform"/>
            <consortium name="The Broad Institute Genome Sequencing Center for Infectious Disease"/>
            <person name="Wu L."/>
            <person name="Ma J."/>
        </authorList>
    </citation>
    <scope>NUCLEOTIDE SEQUENCE [LARGE SCALE GENOMIC DNA]</scope>
    <source>
        <strain evidence="3">CGMCC 1.16026</strain>
    </source>
</reference>
<dbReference type="Proteomes" id="UP001596391">
    <property type="component" value="Unassembled WGS sequence"/>
</dbReference>
<sequence length="96" mass="10510">MRLTAKPRAGMGVREGARAVTTEPGYKNPNRQIVVNKNGAPSTTRDNQIVYRLRCELCQHEYGCNGMDIKARLCPKCQGGTAGEPLRDDASQASLF</sequence>
<gene>
    <name evidence="2" type="ORF">ACFQBQ_10250</name>
</gene>
<evidence type="ECO:0000313" key="3">
    <source>
        <dbReference type="Proteomes" id="UP001596391"/>
    </source>
</evidence>
<feature type="region of interest" description="Disordered" evidence="1">
    <location>
        <begin position="1"/>
        <end position="41"/>
    </location>
</feature>
<dbReference type="EMBL" id="JBHSWI010000001">
    <property type="protein sequence ID" value="MFC6645952.1"/>
    <property type="molecule type" value="Genomic_DNA"/>
</dbReference>
<evidence type="ECO:0000313" key="2">
    <source>
        <dbReference type="EMBL" id="MFC6645952.1"/>
    </source>
</evidence>
<protein>
    <submittedName>
        <fullName evidence="2">Uncharacterized protein</fullName>
    </submittedName>
</protein>
<dbReference type="RefSeq" id="WP_263369659.1">
    <property type="nucleotide sequence ID" value="NZ_JAGSYD010000001.1"/>
</dbReference>
<proteinExistence type="predicted"/>
<evidence type="ECO:0000256" key="1">
    <source>
        <dbReference type="SAM" id="MobiDB-lite"/>
    </source>
</evidence>